<dbReference type="PANTHER" id="PTHR43312:SF1">
    <property type="entry name" value="NADP-DEPENDENT OXIDOREDUCTASE DOMAIN-CONTAINING PROTEIN"/>
    <property type="match status" value="1"/>
</dbReference>
<dbReference type="EMBL" id="BMMZ01000002">
    <property type="protein sequence ID" value="GGL56311.1"/>
    <property type="molecule type" value="Genomic_DNA"/>
</dbReference>
<keyword evidence="3" id="KW-1185">Reference proteome</keyword>
<reference evidence="2" key="1">
    <citation type="journal article" date="2014" name="Int. J. Syst. Evol. Microbiol.">
        <title>Complete genome sequence of Corynebacterium casei LMG S-19264T (=DSM 44701T), isolated from a smear-ripened cheese.</title>
        <authorList>
            <consortium name="US DOE Joint Genome Institute (JGI-PGF)"/>
            <person name="Walter F."/>
            <person name="Albersmeier A."/>
            <person name="Kalinowski J."/>
            <person name="Ruckert C."/>
        </authorList>
    </citation>
    <scope>NUCLEOTIDE SEQUENCE</scope>
    <source>
        <strain evidence="2">CGMCC 4.7306</strain>
    </source>
</reference>
<dbReference type="CDD" id="cd19095">
    <property type="entry name" value="AKR_PA4992-like"/>
    <property type="match status" value="1"/>
</dbReference>
<organism evidence="2 3">
    <name type="scientific">Microlunatus endophyticus</name>
    <dbReference type="NCBI Taxonomy" id="1716077"/>
    <lineage>
        <taxon>Bacteria</taxon>
        <taxon>Bacillati</taxon>
        <taxon>Actinomycetota</taxon>
        <taxon>Actinomycetes</taxon>
        <taxon>Propionibacteriales</taxon>
        <taxon>Propionibacteriaceae</taxon>
        <taxon>Microlunatus</taxon>
    </lineage>
</organism>
<proteinExistence type="predicted"/>
<dbReference type="InterPro" id="IPR036812">
    <property type="entry name" value="NAD(P)_OxRdtase_dom_sf"/>
</dbReference>
<comment type="caution">
    <text evidence="2">The sequence shown here is derived from an EMBL/GenBank/DDBJ whole genome shotgun (WGS) entry which is preliminary data.</text>
</comment>
<dbReference type="Proteomes" id="UP000613840">
    <property type="component" value="Unassembled WGS sequence"/>
</dbReference>
<evidence type="ECO:0000313" key="2">
    <source>
        <dbReference type="EMBL" id="GGL56311.1"/>
    </source>
</evidence>
<dbReference type="Gene3D" id="3.20.20.100">
    <property type="entry name" value="NADP-dependent oxidoreductase domain"/>
    <property type="match status" value="1"/>
</dbReference>
<evidence type="ECO:0000313" key="3">
    <source>
        <dbReference type="Proteomes" id="UP000613840"/>
    </source>
</evidence>
<name>A0A917S429_9ACTN</name>
<dbReference type="PANTHER" id="PTHR43312">
    <property type="entry name" value="D-THREO-ALDOSE 1-DEHYDROGENASE"/>
    <property type="match status" value="1"/>
</dbReference>
<accession>A0A917S429</accession>
<dbReference type="InterPro" id="IPR023210">
    <property type="entry name" value="NADP_OxRdtase_dom"/>
</dbReference>
<dbReference type="InterPro" id="IPR053135">
    <property type="entry name" value="AKR2_Oxidoreductase"/>
</dbReference>
<dbReference type="Pfam" id="PF00248">
    <property type="entry name" value="Aldo_ket_red"/>
    <property type="match status" value="1"/>
</dbReference>
<sequence>MSSGKQREDDHDEHLSTLRLCEVSVPDLPKRELGRTGLQVTTLGYGAMELRGMPRGRDISEDQSERILNAVLDSGINYIDTSVDYGLSEERIGRSIAGRRSEYYLASKCACWALPGEPPPAPNGRNPHVFTAENVRAGVEQSLRRIRTDYLDVVQFHASPSRQQLEEHGALEELQKLKDEGKVRFLGVSGTLPNLPEQIELGVFDVFQIPYSALERDHEDVITEASEAGAGTVIRGGAAKGDPGKGEGVYWDRWLSAGIDDLLDGESRQEFILRFTFSHADLDTTIVGTADPDHLRDNINALLKGPLDPALYLEAKSRLAGAGFTPQPA</sequence>
<dbReference type="AlphaFoldDB" id="A0A917S429"/>
<protein>
    <submittedName>
        <fullName evidence="2">Oxidoreductase</fullName>
    </submittedName>
</protein>
<dbReference type="SUPFAM" id="SSF51430">
    <property type="entry name" value="NAD(P)-linked oxidoreductase"/>
    <property type="match status" value="1"/>
</dbReference>
<gene>
    <name evidence="2" type="ORF">GCM10011575_13440</name>
</gene>
<evidence type="ECO:0000259" key="1">
    <source>
        <dbReference type="Pfam" id="PF00248"/>
    </source>
</evidence>
<reference evidence="2" key="2">
    <citation type="submission" date="2020-09" db="EMBL/GenBank/DDBJ databases">
        <authorList>
            <person name="Sun Q."/>
            <person name="Zhou Y."/>
        </authorList>
    </citation>
    <scope>NUCLEOTIDE SEQUENCE</scope>
    <source>
        <strain evidence="2">CGMCC 4.7306</strain>
    </source>
</reference>
<feature type="domain" description="NADP-dependent oxidoreductase" evidence="1">
    <location>
        <begin position="43"/>
        <end position="231"/>
    </location>
</feature>